<keyword evidence="6 11" id="KW-0798">TonB box</keyword>
<sequence>MTQARKPHRLFQPQRLAQAAMLLLGSQFLSSAQAQEAKLERVEVTGTSIKRLEGETALPVQTLKRSDIDKTGATTAAEIMKSISGNAAGLTDGASITDSTGGQRGFNGANLRGIGVSSTLVLLNGRRMANFASPGDNSGVDLNNIPAGAIERVEILKDGASAIYGTDAIGGVINFITRKDYRGADVNVYASRTQEGGAEKTAASLGGGFGDLAKDRFNVFGVIDAQKLGALRSSERDFLKERPLASTLPFYMSSRTFPGNIRLASRAAARKVQLDALNAAGFSFNGKPLTQRTINLSAPACNPPATVYAPDNLSEACSFDYMQDTELYPESEKLAFLGRGVFQLNEQHQLFAEVLKSKTTTQYVASPNPIEITAVPTAAINPFLSKPLPFGGTVDIRQRVTEAGNRTNQVTSDAERLVVGASGSLALFGGWDYDIALNRAVNRSTDAIEDGYFLYNEFVAGVRTGKINPFGPSPQAGKDLLNSIRVQDESRRSKGTTTTLDFKLSGSLGKLDGGDLGLAVGAELRREVTEFTPSALLLTNNIQGDRSSRGDAPVASSNSRKVGAVFAELNAPVSKTLELQAALRYDKYSGVGDTLNPKLGVRWQPNKQLVLRGSAGTGFRAPTITELTRPTSFGSSSAFLTDPGCVAQGFAVADCTDQWRVERRSNPNLKPEKSKQASFGVVFEASKDATASLDYWQIRKTDVISDLSEQVILGNLPKYEKDFVKRDEFGEFIDTILLKKDNQGELRTSGLDLELTLRQATEGWGRFTASLSGTYVLKYERQPGAGEPFMNNAGQFLSDQVIQKWRHRLSVDWDMGPYGLTLGNTYYSGYRDHNTAFNPNTDELLPARSVQAYSLWDLSGSWRINKQLKLRAGIQNLLDTQPPFSNQGYYFLATYDPTYTDPRGRNFYLSLNYSFR</sequence>
<keyword evidence="3 10" id="KW-0813">Transport</keyword>
<evidence type="ECO:0000313" key="15">
    <source>
        <dbReference type="EMBL" id="PND37213.1"/>
    </source>
</evidence>
<evidence type="ECO:0000256" key="7">
    <source>
        <dbReference type="ARBA" id="ARBA00023136"/>
    </source>
</evidence>
<keyword evidence="16" id="KW-1185">Reference proteome</keyword>
<keyword evidence="4 10" id="KW-1134">Transmembrane beta strand</keyword>
<dbReference type="RefSeq" id="WP_102767130.1">
    <property type="nucleotide sequence ID" value="NZ_POSP01000003.1"/>
</dbReference>
<comment type="similarity">
    <text evidence="2 10 11">Belongs to the TonB-dependent receptor family.</text>
</comment>
<organism evidence="15 16">
    <name type="scientific">Kinneretia aquatilis</name>
    <dbReference type="NCBI Taxonomy" id="2070761"/>
    <lineage>
        <taxon>Bacteria</taxon>
        <taxon>Pseudomonadati</taxon>
        <taxon>Pseudomonadota</taxon>
        <taxon>Betaproteobacteria</taxon>
        <taxon>Burkholderiales</taxon>
        <taxon>Sphaerotilaceae</taxon>
        <taxon>Roseateles</taxon>
    </lineage>
</organism>
<name>A0A2N8KUU0_9BURK</name>
<keyword evidence="5 10" id="KW-0812">Transmembrane</keyword>
<dbReference type="PANTHER" id="PTHR47234">
    <property type="match status" value="1"/>
</dbReference>
<comment type="caution">
    <text evidence="15">The sequence shown here is derived from an EMBL/GenBank/DDBJ whole genome shotgun (WGS) entry which is preliminary data.</text>
</comment>
<dbReference type="Gene3D" id="2.40.170.20">
    <property type="entry name" value="TonB-dependent receptor, beta-barrel domain"/>
    <property type="match status" value="1"/>
</dbReference>
<comment type="subcellular location">
    <subcellularLocation>
        <location evidence="1 10">Cell outer membrane</location>
        <topology evidence="1 10">Multi-pass membrane protein</topology>
    </subcellularLocation>
</comment>
<dbReference type="GO" id="GO:0009279">
    <property type="term" value="C:cell outer membrane"/>
    <property type="evidence" value="ECO:0007669"/>
    <property type="project" value="UniProtKB-SubCell"/>
</dbReference>
<dbReference type="PROSITE" id="PS52016">
    <property type="entry name" value="TONB_DEPENDENT_REC_3"/>
    <property type="match status" value="1"/>
</dbReference>
<feature type="chain" id="PRO_5014795928" evidence="12">
    <location>
        <begin position="35"/>
        <end position="916"/>
    </location>
</feature>
<evidence type="ECO:0000256" key="6">
    <source>
        <dbReference type="ARBA" id="ARBA00023077"/>
    </source>
</evidence>
<keyword evidence="7 10" id="KW-0472">Membrane</keyword>
<dbReference type="InterPro" id="IPR039426">
    <property type="entry name" value="TonB-dep_rcpt-like"/>
</dbReference>
<evidence type="ECO:0000256" key="3">
    <source>
        <dbReference type="ARBA" id="ARBA00022448"/>
    </source>
</evidence>
<dbReference type="AlphaFoldDB" id="A0A2N8KUU0"/>
<protein>
    <submittedName>
        <fullName evidence="15">TonB-dependent receptor</fullName>
    </submittedName>
</protein>
<evidence type="ECO:0000256" key="9">
    <source>
        <dbReference type="ARBA" id="ARBA00023237"/>
    </source>
</evidence>
<dbReference type="InterPro" id="IPR036942">
    <property type="entry name" value="Beta-barrel_TonB_sf"/>
</dbReference>
<gene>
    <name evidence="15" type="ORF">C1O66_06470</name>
</gene>
<evidence type="ECO:0000256" key="2">
    <source>
        <dbReference type="ARBA" id="ARBA00009810"/>
    </source>
</evidence>
<evidence type="ECO:0000256" key="11">
    <source>
        <dbReference type="RuleBase" id="RU003357"/>
    </source>
</evidence>
<dbReference type="OrthoDB" id="8530571at2"/>
<keyword evidence="8 15" id="KW-0675">Receptor</keyword>
<dbReference type="Pfam" id="PF07715">
    <property type="entry name" value="Plug"/>
    <property type="match status" value="1"/>
</dbReference>
<dbReference type="InterPro" id="IPR000531">
    <property type="entry name" value="Beta-barrel_TonB"/>
</dbReference>
<dbReference type="EMBL" id="POSP01000003">
    <property type="protein sequence ID" value="PND37213.1"/>
    <property type="molecule type" value="Genomic_DNA"/>
</dbReference>
<evidence type="ECO:0000256" key="8">
    <source>
        <dbReference type="ARBA" id="ARBA00023170"/>
    </source>
</evidence>
<dbReference type="InterPro" id="IPR037066">
    <property type="entry name" value="Plug_dom_sf"/>
</dbReference>
<feature type="domain" description="TonB-dependent receptor-like beta-barrel" evidence="13">
    <location>
        <begin position="404"/>
        <end position="877"/>
    </location>
</feature>
<dbReference type="CDD" id="cd01347">
    <property type="entry name" value="ligand_gated_channel"/>
    <property type="match status" value="1"/>
</dbReference>
<evidence type="ECO:0000259" key="14">
    <source>
        <dbReference type="Pfam" id="PF07715"/>
    </source>
</evidence>
<evidence type="ECO:0000256" key="5">
    <source>
        <dbReference type="ARBA" id="ARBA00022692"/>
    </source>
</evidence>
<evidence type="ECO:0000256" key="1">
    <source>
        <dbReference type="ARBA" id="ARBA00004571"/>
    </source>
</evidence>
<keyword evidence="12" id="KW-0732">Signal</keyword>
<evidence type="ECO:0000313" key="16">
    <source>
        <dbReference type="Proteomes" id="UP000235916"/>
    </source>
</evidence>
<evidence type="ECO:0000256" key="12">
    <source>
        <dbReference type="SAM" id="SignalP"/>
    </source>
</evidence>
<dbReference type="Pfam" id="PF00593">
    <property type="entry name" value="TonB_dep_Rec_b-barrel"/>
    <property type="match status" value="1"/>
</dbReference>
<dbReference type="Proteomes" id="UP000235916">
    <property type="component" value="Unassembled WGS sequence"/>
</dbReference>
<reference evidence="15 16" key="1">
    <citation type="submission" date="2018-01" db="EMBL/GenBank/DDBJ databases">
        <title>Draft genome sequence of Paucibacter aquatile CR182 isolated from freshwater of the Nakdong River.</title>
        <authorList>
            <person name="Choi A."/>
            <person name="Chung E.J."/>
        </authorList>
    </citation>
    <scope>NUCLEOTIDE SEQUENCE [LARGE SCALE GENOMIC DNA]</scope>
    <source>
        <strain evidence="15 16">CR182</strain>
    </source>
</reference>
<feature type="domain" description="TonB-dependent receptor plug" evidence="14">
    <location>
        <begin position="55"/>
        <end position="172"/>
    </location>
</feature>
<evidence type="ECO:0000256" key="10">
    <source>
        <dbReference type="PROSITE-ProRule" id="PRU01360"/>
    </source>
</evidence>
<dbReference type="Gene3D" id="2.170.130.10">
    <property type="entry name" value="TonB-dependent receptor, plug domain"/>
    <property type="match status" value="1"/>
</dbReference>
<evidence type="ECO:0000256" key="4">
    <source>
        <dbReference type="ARBA" id="ARBA00022452"/>
    </source>
</evidence>
<accession>A0A2N8KUU0</accession>
<dbReference type="SUPFAM" id="SSF56935">
    <property type="entry name" value="Porins"/>
    <property type="match status" value="1"/>
</dbReference>
<proteinExistence type="inferred from homology"/>
<dbReference type="InterPro" id="IPR012910">
    <property type="entry name" value="Plug_dom"/>
</dbReference>
<dbReference type="PANTHER" id="PTHR47234:SF2">
    <property type="entry name" value="TONB-DEPENDENT RECEPTOR"/>
    <property type="match status" value="1"/>
</dbReference>
<evidence type="ECO:0000259" key="13">
    <source>
        <dbReference type="Pfam" id="PF00593"/>
    </source>
</evidence>
<feature type="signal peptide" evidence="12">
    <location>
        <begin position="1"/>
        <end position="34"/>
    </location>
</feature>
<keyword evidence="9 10" id="KW-0998">Cell outer membrane</keyword>